<evidence type="ECO:0000313" key="1">
    <source>
        <dbReference type="EMBL" id="KAK8956249.1"/>
    </source>
</evidence>
<proteinExistence type="predicted"/>
<evidence type="ECO:0000313" key="2">
    <source>
        <dbReference type="Proteomes" id="UP001412067"/>
    </source>
</evidence>
<dbReference type="Proteomes" id="UP001412067">
    <property type="component" value="Unassembled WGS sequence"/>
</dbReference>
<accession>A0ABR2M354</accession>
<dbReference type="EMBL" id="JBBWWR010000013">
    <property type="protein sequence ID" value="KAK8956249.1"/>
    <property type="molecule type" value="Genomic_DNA"/>
</dbReference>
<comment type="caution">
    <text evidence="1">The sequence shown here is derived from an EMBL/GenBank/DDBJ whole genome shotgun (WGS) entry which is preliminary data.</text>
</comment>
<keyword evidence="2" id="KW-1185">Reference proteome</keyword>
<reference evidence="1 2" key="1">
    <citation type="journal article" date="2022" name="Nat. Plants">
        <title>Genomes of leafy and leafless Platanthera orchids illuminate the evolution of mycoheterotrophy.</title>
        <authorList>
            <person name="Li M.H."/>
            <person name="Liu K.W."/>
            <person name="Li Z."/>
            <person name="Lu H.C."/>
            <person name="Ye Q.L."/>
            <person name="Zhang D."/>
            <person name="Wang J.Y."/>
            <person name="Li Y.F."/>
            <person name="Zhong Z.M."/>
            <person name="Liu X."/>
            <person name="Yu X."/>
            <person name="Liu D.K."/>
            <person name="Tu X.D."/>
            <person name="Liu B."/>
            <person name="Hao Y."/>
            <person name="Liao X.Y."/>
            <person name="Jiang Y.T."/>
            <person name="Sun W.H."/>
            <person name="Chen J."/>
            <person name="Chen Y.Q."/>
            <person name="Ai Y."/>
            <person name="Zhai J.W."/>
            <person name="Wu S.S."/>
            <person name="Zhou Z."/>
            <person name="Hsiao Y.Y."/>
            <person name="Wu W.L."/>
            <person name="Chen Y.Y."/>
            <person name="Lin Y.F."/>
            <person name="Hsu J.L."/>
            <person name="Li C.Y."/>
            <person name="Wang Z.W."/>
            <person name="Zhao X."/>
            <person name="Zhong W.Y."/>
            <person name="Ma X.K."/>
            <person name="Ma L."/>
            <person name="Huang J."/>
            <person name="Chen G.Z."/>
            <person name="Huang M.Z."/>
            <person name="Huang L."/>
            <person name="Peng D.H."/>
            <person name="Luo Y.B."/>
            <person name="Zou S.Q."/>
            <person name="Chen S.P."/>
            <person name="Lan S."/>
            <person name="Tsai W.C."/>
            <person name="Van de Peer Y."/>
            <person name="Liu Z.J."/>
        </authorList>
    </citation>
    <scope>NUCLEOTIDE SEQUENCE [LARGE SCALE GENOMIC DNA]</scope>
    <source>
        <strain evidence="1">Lor288</strain>
    </source>
</reference>
<sequence>MKFSLEHIEEIRDKVVIRQEEVKRRMARYFGKNVTIKHFQVGYLVLKKVDVAARAGSVGKLNLNWVGPFIVKEVLKMGFTACKHLKEKIYHTHGAGMI</sequence>
<gene>
    <name evidence="1" type="ORF">KSP40_PGU001002</name>
</gene>
<name>A0ABR2M354_9ASPA</name>
<protein>
    <submittedName>
        <fullName evidence="1">Uncharacterized protein</fullName>
    </submittedName>
</protein>
<organism evidence="1 2">
    <name type="scientific">Platanthera guangdongensis</name>
    <dbReference type="NCBI Taxonomy" id="2320717"/>
    <lineage>
        <taxon>Eukaryota</taxon>
        <taxon>Viridiplantae</taxon>
        <taxon>Streptophyta</taxon>
        <taxon>Embryophyta</taxon>
        <taxon>Tracheophyta</taxon>
        <taxon>Spermatophyta</taxon>
        <taxon>Magnoliopsida</taxon>
        <taxon>Liliopsida</taxon>
        <taxon>Asparagales</taxon>
        <taxon>Orchidaceae</taxon>
        <taxon>Orchidoideae</taxon>
        <taxon>Orchideae</taxon>
        <taxon>Orchidinae</taxon>
        <taxon>Platanthera</taxon>
    </lineage>
</organism>